<dbReference type="PANTHER" id="PTHR43213">
    <property type="entry name" value="BIFUNCTIONAL DTTP/UTP PYROPHOSPHATASE/METHYLTRANSFERASE PROTEIN-RELATED"/>
    <property type="match status" value="1"/>
</dbReference>
<dbReference type="Pfam" id="PF02545">
    <property type="entry name" value="Maf"/>
    <property type="match status" value="1"/>
</dbReference>
<evidence type="ECO:0000256" key="2">
    <source>
        <dbReference type="ARBA" id="ARBA00022801"/>
    </source>
</evidence>
<organism evidence="3">
    <name type="scientific">freshwater metagenome</name>
    <dbReference type="NCBI Taxonomy" id="449393"/>
    <lineage>
        <taxon>unclassified sequences</taxon>
        <taxon>metagenomes</taxon>
        <taxon>ecological metagenomes</taxon>
    </lineage>
</organism>
<dbReference type="InterPro" id="IPR029001">
    <property type="entry name" value="ITPase-like_fam"/>
</dbReference>
<comment type="cofactor">
    <cofactor evidence="1">
        <name>a divalent metal cation</name>
        <dbReference type="ChEBI" id="CHEBI:60240"/>
    </cofactor>
</comment>
<dbReference type="PIRSF" id="PIRSF006305">
    <property type="entry name" value="Maf"/>
    <property type="match status" value="1"/>
</dbReference>
<dbReference type="AlphaFoldDB" id="A0A6J6NK60"/>
<gene>
    <name evidence="3" type="ORF">UFOPK2310_01474</name>
</gene>
<evidence type="ECO:0000313" key="3">
    <source>
        <dbReference type="EMBL" id="CAB4685115.1"/>
    </source>
</evidence>
<dbReference type="HAMAP" id="MF_00528">
    <property type="entry name" value="Maf"/>
    <property type="match status" value="1"/>
</dbReference>
<dbReference type="Gene3D" id="3.90.950.10">
    <property type="match status" value="1"/>
</dbReference>
<dbReference type="GO" id="GO:0047429">
    <property type="term" value="F:nucleoside triphosphate diphosphatase activity"/>
    <property type="evidence" value="ECO:0007669"/>
    <property type="project" value="InterPro"/>
</dbReference>
<name>A0A6J6NK60_9ZZZZ</name>
<evidence type="ECO:0000256" key="1">
    <source>
        <dbReference type="ARBA" id="ARBA00001968"/>
    </source>
</evidence>
<dbReference type="NCBIfam" id="TIGR00172">
    <property type="entry name" value="maf"/>
    <property type="match status" value="1"/>
</dbReference>
<sequence>MGEHGTTNKAINRGRSRCLARIRDAKVTPIRLLLASASPARKNVLLAAGIEPIIEVSNVDEEAMTRELGAIPPTDLALALAKAKADEVISRLDIDEDTVVIGCDSIFELAGTGYGKPLTPSVATERITAMSGQTGLLHTGHWVTYGDLSAGATTTTKITFAQLSSAEISDYVATGEPLQVAGAFTLDGRSAPFITEIQGDPSNVLGISLPTMRLLLHKLGINWTDLWTSK</sequence>
<keyword evidence="2" id="KW-0378">Hydrolase</keyword>
<dbReference type="InterPro" id="IPR003697">
    <property type="entry name" value="Maf-like"/>
</dbReference>
<dbReference type="PANTHER" id="PTHR43213:SF5">
    <property type="entry name" value="BIFUNCTIONAL DTTP_UTP PYROPHOSPHATASE_METHYLTRANSFERASE PROTEIN-RELATED"/>
    <property type="match status" value="1"/>
</dbReference>
<protein>
    <submittedName>
        <fullName evidence="3">Unannotated protein</fullName>
    </submittedName>
</protein>
<dbReference type="SUPFAM" id="SSF52972">
    <property type="entry name" value="ITPase-like"/>
    <property type="match status" value="1"/>
</dbReference>
<accession>A0A6J6NK60</accession>
<reference evidence="3" key="1">
    <citation type="submission" date="2020-05" db="EMBL/GenBank/DDBJ databases">
        <authorList>
            <person name="Chiriac C."/>
            <person name="Salcher M."/>
            <person name="Ghai R."/>
            <person name="Kavagutti S V."/>
        </authorList>
    </citation>
    <scope>NUCLEOTIDE SEQUENCE</scope>
</reference>
<proteinExistence type="inferred from homology"/>
<dbReference type="EMBL" id="CAEZWW010000227">
    <property type="protein sequence ID" value="CAB4685115.1"/>
    <property type="molecule type" value="Genomic_DNA"/>
</dbReference>